<protein>
    <recommendedName>
        <fullName evidence="5">YtkA-like domain-containing protein</fullName>
    </recommendedName>
</protein>
<evidence type="ECO:0000256" key="2">
    <source>
        <dbReference type="SAM" id="SignalP"/>
    </source>
</evidence>
<feature type="region of interest" description="Disordered" evidence="1">
    <location>
        <begin position="21"/>
        <end position="54"/>
    </location>
</feature>
<gene>
    <name evidence="3" type="ORF">O9H85_22015</name>
</gene>
<evidence type="ECO:0000313" key="3">
    <source>
        <dbReference type="EMBL" id="MCZ8515048.1"/>
    </source>
</evidence>
<keyword evidence="2" id="KW-0732">Signal</keyword>
<accession>A0ABT4QDT6</accession>
<feature type="signal peptide" evidence="2">
    <location>
        <begin position="1"/>
        <end position="21"/>
    </location>
</feature>
<dbReference type="RefSeq" id="WP_269883577.1">
    <property type="nucleotide sequence ID" value="NZ_JAQAGZ010000015.1"/>
</dbReference>
<keyword evidence="4" id="KW-1185">Reference proteome</keyword>
<proteinExistence type="predicted"/>
<evidence type="ECO:0008006" key="5">
    <source>
        <dbReference type="Google" id="ProtNLM"/>
    </source>
</evidence>
<name>A0ABT4QDT6_9BACL</name>
<organism evidence="3 4">
    <name type="scientific">Paenibacillus gyeongsangnamensis</name>
    <dbReference type="NCBI Taxonomy" id="3388067"/>
    <lineage>
        <taxon>Bacteria</taxon>
        <taxon>Bacillati</taxon>
        <taxon>Bacillota</taxon>
        <taxon>Bacilli</taxon>
        <taxon>Bacillales</taxon>
        <taxon>Paenibacillaceae</taxon>
        <taxon>Paenibacillus</taxon>
    </lineage>
</organism>
<reference evidence="3 4" key="1">
    <citation type="submission" date="2022-12" db="EMBL/GenBank/DDBJ databases">
        <title>Draft genome sequence of Paenibacillus sp. dW9.</title>
        <authorList>
            <person name="Choi E.-W."/>
            <person name="Kim D.-U."/>
        </authorList>
    </citation>
    <scope>NUCLEOTIDE SEQUENCE [LARGE SCALE GENOMIC DNA]</scope>
    <source>
        <strain evidence="4">dW9</strain>
    </source>
</reference>
<feature type="chain" id="PRO_5046980165" description="YtkA-like domain-containing protein" evidence="2">
    <location>
        <begin position="22"/>
        <end position="286"/>
    </location>
</feature>
<dbReference type="EMBL" id="JAQAGZ010000015">
    <property type="protein sequence ID" value="MCZ8515048.1"/>
    <property type="molecule type" value="Genomic_DNA"/>
</dbReference>
<comment type="caution">
    <text evidence="3">The sequence shown here is derived from an EMBL/GenBank/DDBJ whole genome shotgun (WGS) entry which is preliminary data.</text>
</comment>
<dbReference type="Proteomes" id="UP001527882">
    <property type="component" value="Unassembled WGS sequence"/>
</dbReference>
<evidence type="ECO:0000313" key="4">
    <source>
        <dbReference type="Proteomes" id="UP001527882"/>
    </source>
</evidence>
<sequence length="286" mass="30865">MKKVVISVLLTAALLTACGKAGTTDQHSHSGAAGSTQGDMAGMDHSGMAKGGDSSQAANVQAQFKLSTDKPQPNQDTTITITVQDKNGKLIDKFDTVHEKQMHLIVVSKDLSFFNHIHPDYKGNGVFTVTTQFPTAGDFKLIADITPTGMGAMNKSQWVTVQGSAPAAKPIEPDATYTKVVDGKEVTLTFDHLMANMELNMNFNIKDAQTKKPVTDLQPYLGAVGHVVILSQDAENYLHVHPTDEKAKGPDAKFMTAFPHSGIYKVWGQFQQNGKVITVPFVVKVP</sequence>
<dbReference type="PROSITE" id="PS51257">
    <property type="entry name" value="PROKAR_LIPOPROTEIN"/>
    <property type="match status" value="1"/>
</dbReference>
<evidence type="ECO:0000256" key="1">
    <source>
        <dbReference type="SAM" id="MobiDB-lite"/>
    </source>
</evidence>